<accession>A0A8H3UQJ6</accession>
<protein>
    <submittedName>
        <fullName evidence="1">Uncharacterized protein</fullName>
    </submittedName>
</protein>
<comment type="caution">
    <text evidence="1">The sequence shown here is derived from an EMBL/GenBank/DDBJ whole genome shotgun (WGS) entry which is preliminary data.</text>
</comment>
<dbReference type="EMBL" id="WNWS01000233">
    <property type="protein sequence ID" value="KAE9973813.1"/>
    <property type="molecule type" value="Genomic_DNA"/>
</dbReference>
<organism evidence="1 2">
    <name type="scientific">Venturia inaequalis</name>
    <name type="common">Apple scab fungus</name>
    <dbReference type="NCBI Taxonomy" id="5025"/>
    <lineage>
        <taxon>Eukaryota</taxon>
        <taxon>Fungi</taxon>
        <taxon>Dikarya</taxon>
        <taxon>Ascomycota</taxon>
        <taxon>Pezizomycotina</taxon>
        <taxon>Dothideomycetes</taxon>
        <taxon>Pleosporomycetidae</taxon>
        <taxon>Venturiales</taxon>
        <taxon>Venturiaceae</taxon>
        <taxon>Venturia</taxon>
    </lineage>
</organism>
<reference evidence="1 2" key="1">
    <citation type="submission" date="2018-12" db="EMBL/GenBank/DDBJ databases">
        <title>Venturia inaequalis Genome Resource.</title>
        <authorList>
            <person name="Lichtner F.J."/>
        </authorList>
    </citation>
    <scope>NUCLEOTIDE SEQUENCE [LARGE SCALE GENOMIC DNA]</scope>
    <source>
        <strain evidence="1 2">120213</strain>
    </source>
</reference>
<dbReference type="AlphaFoldDB" id="A0A8H3UQJ6"/>
<sequence length="434" mass="47766">MVNLKEPIPAIVITDSDPPPGSPSAAPARVLRPANEVLDEVTWLTHLDFYTVRDGVVAAFDEDDLDSTPRAKGGRVGSKRHVDLDKVLSQIADLVKAYLLLHARFELKSKAATMFVQEAERPGVARLVEAGDETWKYVHDIVPIIRGGNRTGLRIAQDVVDSLLRMFGVQVEIHLGSAQLEDPLEWKLRLLHFVYALALVSSMNSHANEFNWQIWDDPVEYFKISESLTFRKYDIGSMGQFLGPVWILAGEVAFPLPNDVSASDVRPGRIGSVAHQEFAGIDFQHLSVKFSEQDLGGPTNTITEADTSTSEIASNVSDKPEGPSFTFQISVSIPQLRALWNANIKFAVEEQPIDREKIDAETMQQTSVLAIKSLEVGLGVVLPIGMPTLMELDVEVVCGWYSLDLEGSGNVITMADIEGDGDLELCDTDFLLII</sequence>
<evidence type="ECO:0000313" key="1">
    <source>
        <dbReference type="EMBL" id="KAE9973813.1"/>
    </source>
</evidence>
<evidence type="ECO:0000313" key="2">
    <source>
        <dbReference type="Proteomes" id="UP000447873"/>
    </source>
</evidence>
<name>A0A8H3UQJ6_VENIN</name>
<dbReference type="Proteomes" id="UP000447873">
    <property type="component" value="Unassembled WGS sequence"/>
</dbReference>
<gene>
    <name evidence="1" type="ORF">EG328_004218</name>
</gene>
<proteinExistence type="predicted"/>